<evidence type="ECO:0000313" key="2">
    <source>
        <dbReference type="EMBL" id="KAF9413735.1"/>
    </source>
</evidence>
<keyword evidence="3" id="KW-1185">Reference proteome</keyword>
<dbReference type="Proteomes" id="UP000648187">
    <property type="component" value="Unassembled WGS sequence"/>
</dbReference>
<evidence type="ECO:0000256" key="1">
    <source>
        <dbReference type="SAM" id="SignalP"/>
    </source>
</evidence>
<keyword evidence="1" id="KW-0732">Signal</keyword>
<name>A0A835GBN1_SPOEX</name>
<protein>
    <submittedName>
        <fullName evidence="2">Uncharacterized protein</fullName>
    </submittedName>
</protein>
<proteinExistence type="predicted"/>
<dbReference type="EMBL" id="JACKWZ010000152">
    <property type="protein sequence ID" value="KAF9413735.1"/>
    <property type="molecule type" value="Genomic_DNA"/>
</dbReference>
<reference evidence="2" key="1">
    <citation type="submission" date="2020-08" db="EMBL/GenBank/DDBJ databases">
        <title>Spodoptera exigua strain:BAW_Kor-Di-RS1 Genome sequencing and assembly.</title>
        <authorList>
            <person name="Kim J."/>
            <person name="Nam H.Y."/>
            <person name="Kwon M."/>
            <person name="Choi J.H."/>
            <person name="Cho S.R."/>
            <person name="Kim G.-H."/>
        </authorList>
    </citation>
    <scope>NUCLEOTIDE SEQUENCE</scope>
    <source>
        <strain evidence="2">BAW_Kor-Di-RS1</strain>
        <tissue evidence="2">Whole-body</tissue>
    </source>
</reference>
<sequence>MSTFCCVVMVDWDLVLIALLAEDEERQIRTANLTNRQLWVHNLWRTRSTNGEFSNLFNDLRYDIRKFYDYYRMDYEKLSDLLKSHIKKIKTNFRSPIPVTERLSVCLRKKKIEKKREVRFWIHPILEKREEYGAFHTLVKNQLREDEDKFYNYFRMQKTTFDNLLQKLSQELKHQDTFMRESISPAERLAVTLSAAYIIIRKTIAKRKKKRWWVREYLQQRESSSLLSSLRMRDGSFENFTKMSRTDFEVLLNMVGPAIVKQDTKFRKSNHPHIRLAVTLRYLATGDSYGSLSYTFRVPPPQPALVIRNHFAEYFSSAQGSVPWQTNQA</sequence>
<accession>A0A835GBN1</accession>
<feature type="chain" id="PRO_5032627917" evidence="1">
    <location>
        <begin position="22"/>
        <end position="329"/>
    </location>
</feature>
<evidence type="ECO:0000313" key="3">
    <source>
        <dbReference type="Proteomes" id="UP000648187"/>
    </source>
</evidence>
<gene>
    <name evidence="2" type="ORF">HW555_008181</name>
</gene>
<dbReference type="AlphaFoldDB" id="A0A835GBN1"/>
<feature type="signal peptide" evidence="1">
    <location>
        <begin position="1"/>
        <end position="21"/>
    </location>
</feature>
<organism evidence="2 3">
    <name type="scientific">Spodoptera exigua</name>
    <name type="common">Beet armyworm</name>
    <name type="synonym">Noctua fulgens</name>
    <dbReference type="NCBI Taxonomy" id="7107"/>
    <lineage>
        <taxon>Eukaryota</taxon>
        <taxon>Metazoa</taxon>
        <taxon>Ecdysozoa</taxon>
        <taxon>Arthropoda</taxon>
        <taxon>Hexapoda</taxon>
        <taxon>Insecta</taxon>
        <taxon>Pterygota</taxon>
        <taxon>Neoptera</taxon>
        <taxon>Endopterygota</taxon>
        <taxon>Lepidoptera</taxon>
        <taxon>Glossata</taxon>
        <taxon>Ditrysia</taxon>
        <taxon>Noctuoidea</taxon>
        <taxon>Noctuidae</taxon>
        <taxon>Amphipyrinae</taxon>
        <taxon>Spodoptera</taxon>
    </lineage>
</organism>
<comment type="caution">
    <text evidence="2">The sequence shown here is derived from an EMBL/GenBank/DDBJ whole genome shotgun (WGS) entry which is preliminary data.</text>
</comment>